<name>A0A7S7RMA9_9BACT</name>
<dbReference type="KEGG" id="sbal:HUE88_09255"/>
<dbReference type="AlphaFoldDB" id="A0A7S7RMA9"/>
<reference evidence="2 3" key="1">
    <citation type="submission" date="2020-05" db="EMBL/GenBank/DDBJ databases">
        <title>Sulfurimonas marisnigri, sp. nov., and Sulfurimonas baltica, sp. nov., manganese oxide reducing chemolithoautotrophs of the class Epsilonproteobacteria isolated from the pelagic redoxclines of the Black and Baltic Seas and emended description of the genus Sulfurimonas.</title>
        <authorList>
            <person name="Henkel J.V."/>
            <person name="Laudan C."/>
            <person name="Werner J."/>
            <person name="Neu T."/>
            <person name="Plewe S."/>
            <person name="Sproer C."/>
            <person name="Bunk B."/>
            <person name="Schulz-Vogt H.N."/>
        </authorList>
    </citation>
    <scope>NUCLEOTIDE SEQUENCE [LARGE SCALE GENOMIC DNA]</scope>
    <source>
        <strain evidence="2 3">GD2</strain>
    </source>
</reference>
<organism evidence="2 3">
    <name type="scientific">Candidatus Sulfurimonas baltica</name>
    <dbReference type="NCBI Taxonomy" id="2740404"/>
    <lineage>
        <taxon>Bacteria</taxon>
        <taxon>Pseudomonadati</taxon>
        <taxon>Campylobacterota</taxon>
        <taxon>Epsilonproteobacteria</taxon>
        <taxon>Campylobacterales</taxon>
        <taxon>Sulfurimonadaceae</taxon>
        <taxon>Sulfurimonas</taxon>
    </lineage>
</organism>
<gene>
    <name evidence="2" type="ORF">HUE88_09255</name>
</gene>
<evidence type="ECO:0000256" key="1">
    <source>
        <dbReference type="SAM" id="Phobius"/>
    </source>
</evidence>
<evidence type="ECO:0000313" key="3">
    <source>
        <dbReference type="Proteomes" id="UP000593994"/>
    </source>
</evidence>
<keyword evidence="1" id="KW-1133">Transmembrane helix</keyword>
<protein>
    <submittedName>
        <fullName evidence="2">BatD family protein</fullName>
    </submittedName>
</protein>
<sequence length="367" mass="42323">MKNSHGKVLLILLIFLHVEIFASTYEWSATASKNKAYVNEAIHLSYICRFSDDAELYSIEFNPDGDYENYTIKLLTKSERLINNKKVNSYEFVAFIKKSIDVDFAFDTVMKKTNKDSIKNTVLGRDNASYEEYTKTKIKQKNLHVEVVKTDIALVGNLVLEVKKDTPHVKAYEPYHMEIIIKGEGNLDEIKPLEFKIDNVKVFAGKVIKDIQLTKDGYSGILSQKFAFVGSEEFIIPKLNIKYVNLKLKKEDALVVNAVKVEVEKGFKAEELLDKADEDFKINYEYFYYFFAFVLGFLISKIKLKKPKKQLLEDEAFKEKVKNTDSLGELSVILALKDRKKYEKLILEIETKKATNINKIKKEIGLI</sequence>
<keyword evidence="1" id="KW-0812">Transmembrane</keyword>
<dbReference type="Proteomes" id="UP000593994">
    <property type="component" value="Chromosome"/>
</dbReference>
<accession>A0A7S7RMA9</accession>
<keyword evidence="3" id="KW-1185">Reference proteome</keyword>
<proteinExistence type="predicted"/>
<keyword evidence="1" id="KW-0472">Membrane</keyword>
<feature type="transmembrane region" description="Helical" evidence="1">
    <location>
        <begin position="286"/>
        <end position="304"/>
    </location>
</feature>
<dbReference type="EMBL" id="CP054492">
    <property type="protein sequence ID" value="QOY51311.1"/>
    <property type="molecule type" value="Genomic_DNA"/>
</dbReference>
<evidence type="ECO:0000313" key="2">
    <source>
        <dbReference type="EMBL" id="QOY51311.1"/>
    </source>
</evidence>
<dbReference type="RefSeq" id="WP_194368424.1">
    <property type="nucleotide sequence ID" value="NZ_CP054492.1"/>
</dbReference>